<name>A0A5K7XMW5_9BACT</name>
<sequence length="58" mass="6564">MKSPVLILFALFTIPLGSYLADCANHVVHEHRNKELRALEAKNAALYASRYTQLHTPE</sequence>
<evidence type="ECO:0000256" key="1">
    <source>
        <dbReference type="SAM" id="SignalP"/>
    </source>
</evidence>
<feature type="chain" id="PRO_5025029293" evidence="1">
    <location>
        <begin position="21"/>
        <end position="58"/>
    </location>
</feature>
<evidence type="ECO:0000313" key="3">
    <source>
        <dbReference type="Proteomes" id="UP000326837"/>
    </source>
</evidence>
<dbReference type="RefSeq" id="WP_172992149.1">
    <property type="nucleotide sequence ID" value="NZ_AP021861.1"/>
</dbReference>
<dbReference type="EMBL" id="AP021861">
    <property type="protein sequence ID" value="BBO34459.1"/>
    <property type="molecule type" value="Genomic_DNA"/>
</dbReference>
<dbReference type="Proteomes" id="UP000326837">
    <property type="component" value="Chromosome"/>
</dbReference>
<proteinExistence type="predicted"/>
<dbReference type="KEGG" id="lpav:PLANPX_4071"/>
<accession>A0A5K7XMW5</accession>
<organism evidence="2 3">
    <name type="scientific">Lacipirellula parvula</name>
    <dbReference type="NCBI Taxonomy" id="2650471"/>
    <lineage>
        <taxon>Bacteria</taxon>
        <taxon>Pseudomonadati</taxon>
        <taxon>Planctomycetota</taxon>
        <taxon>Planctomycetia</taxon>
        <taxon>Pirellulales</taxon>
        <taxon>Lacipirellulaceae</taxon>
        <taxon>Lacipirellula</taxon>
    </lineage>
</organism>
<feature type="signal peptide" evidence="1">
    <location>
        <begin position="1"/>
        <end position="20"/>
    </location>
</feature>
<gene>
    <name evidence="2" type="ORF">PLANPX_4071</name>
</gene>
<keyword evidence="3" id="KW-1185">Reference proteome</keyword>
<dbReference type="AlphaFoldDB" id="A0A5K7XMW5"/>
<evidence type="ECO:0000313" key="2">
    <source>
        <dbReference type="EMBL" id="BBO34459.1"/>
    </source>
</evidence>
<protein>
    <submittedName>
        <fullName evidence="2">Uncharacterized protein</fullName>
    </submittedName>
</protein>
<reference evidence="3" key="1">
    <citation type="submission" date="2019-10" db="EMBL/GenBank/DDBJ databases">
        <title>Lacipirellula parvula gen. nov., sp. nov., representing a lineage of planctomycetes widespread in freshwater anoxic habitats, and description of the family Lacipirellulaceae.</title>
        <authorList>
            <person name="Dedysh S.N."/>
            <person name="Kulichevskaya I.S."/>
            <person name="Beletsky A.V."/>
            <person name="Rakitin A.L."/>
            <person name="Mardanov A.V."/>
            <person name="Ivanova A.A."/>
            <person name="Saltykova V.X."/>
            <person name="Rijpstra W.I.C."/>
            <person name="Sinninghe Damste J.S."/>
            <person name="Ravin N.V."/>
        </authorList>
    </citation>
    <scope>NUCLEOTIDE SEQUENCE [LARGE SCALE GENOMIC DNA]</scope>
    <source>
        <strain evidence="3">PX69</strain>
    </source>
</reference>
<keyword evidence="1" id="KW-0732">Signal</keyword>